<name>A0ACC3DC90_9PEZI</name>
<sequence>MKHGDDKMIKHVKNFDYVRTVLYTSGLLILLMGLNWGGSVWPWASAHVIATIVVGFLALVAFVLYESFTNLKEPLVPMHLFQNRAWNAATIVSGLGASIYYAFALVWPQMVIVLYSDASSPMYGPWLSSLVGLFIILGEIVGGFSAQSIGKLRYQCIATLALGGIFFACVATCTPDTKVRAAVFVSLGVFSVGWVESIAITMVTLTAKDQQELGSASGVAGSIRFLNSSIAASVYSVILSNRLAQTIATEVPPALINAGLPAFSVESFITGLSIGPTALKAVQGITPNILAIGTRAYQDANSSAYRTVFLSTIAFTGVAIIASLFLPDVDHLLTGKVATTLHEGKDEKKIVGT</sequence>
<proteinExistence type="predicted"/>
<evidence type="ECO:0000313" key="1">
    <source>
        <dbReference type="EMBL" id="KAK3065124.1"/>
    </source>
</evidence>
<gene>
    <name evidence="1" type="ORF">LTS18_009708</name>
</gene>
<dbReference type="Proteomes" id="UP001186974">
    <property type="component" value="Unassembled WGS sequence"/>
</dbReference>
<reference evidence="1" key="1">
    <citation type="submission" date="2024-09" db="EMBL/GenBank/DDBJ databases">
        <title>Black Yeasts Isolated from many extreme environments.</title>
        <authorList>
            <person name="Coleine C."/>
            <person name="Stajich J.E."/>
            <person name="Selbmann L."/>
        </authorList>
    </citation>
    <scope>NUCLEOTIDE SEQUENCE</scope>
    <source>
        <strain evidence="1">CCFEE 5737</strain>
    </source>
</reference>
<protein>
    <submittedName>
        <fullName evidence="1">Uncharacterized protein</fullName>
    </submittedName>
</protein>
<organism evidence="1 2">
    <name type="scientific">Coniosporium uncinatum</name>
    <dbReference type="NCBI Taxonomy" id="93489"/>
    <lineage>
        <taxon>Eukaryota</taxon>
        <taxon>Fungi</taxon>
        <taxon>Dikarya</taxon>
        <taxon>Ascomycota</taxon>
        <taxon>Pezizomycotina</taxon>
        <taxon>Dothideomycetes</taxon>
        <taxon>Dothideomycetes incertae sedis</taxon>
        <taxon>Coniosporium</taxon>
    </lineage>
</organism>
<keyword evidence="2" id="KW-1185">Reference proteome</keyword>
<evidence type="ECO:0000313" key="2">
    <source>
        <dbReference type="Proteomes" id="UP001186974"/>
    </source>
</evidence>
<comment type="caution">
    <text evidence="1">The sequence shown here is derived from an EMBL/GenBank/DDBJ whole genome shotgun (WGS) entry which is preliminary data.</text>
</comment>
<accession>A0ACC3DC90</accession>
<dbReference type="EMBL" id="JAWDJW010006360">
    <property type="protein sequence ID" value="KAK3065124.1"/>
    <property type="molecule type" value="Genomic_DNA"/>
</dbReference>